<accession>W1WGH3</accession>
<keyword evidence="1" id="KW-0472">Membrane</keyword>
<organism evidence="2">
    <name type="scientific">human gut metagenome</name>
    <dbReference type="NCBI Taxonomy" id="408170"/>
    <lineage>
        <taxon>unclassified sequences</taxon>
        <taxon>metagenomes</taxon>
        <taxon>organismal metagenomes</taxon>
    </lineage>
</organism>
<reference evidence="2" key="1">
    <citation type="submission" date="2013-12" db="EMBL/GenBank/DDBJ databases">
        <title>A Varibaculum cambriense genome reconstructed from a premature infant gut community with otherwise low bacterial novelty that shifts toward anaerobic metabolism during the third week of life.</title>
        <authorList>
            <person name="Brown C.T."/>
            <person name="Sharon I."/>
            <person name="Thomas B.C."/>
            <person name="Castelle C.J."/>
            <person name="Morowitz M.J."/>
            <person name="Banfield J.F."/>
        </authorList>
    </citation>
    <scope>NUCLEOTIDE SEQUENCE</scope>
</reference>
<evidence type="ECO:0000313" key="2">
    <source>
        <dbReference type="EMBL" id="ETJ16195.1"/>
    </source>
</evidence>
<dbReference type="AlphaFoldDB" id="W1WGH3"/>
<feature type="transmembrane region" description="Helical" evidence="1">
    <location>
        <begin position="28"/>
        <end position="50"/>
    </location>
</feature>
<proteinExistence type="predicted"/>
<evidence type="ECO:0000256" key="1">
    <source>
        <dbReference type="SAM" id="Phobius"/>
    </source>
</evidence>
<dbReference type="EMBL" id="AZMM01018876">
    <property type="protein sequence ID" value="ETJ16195.1"/>
    <property type="molecule type" value="Genomic_DNA"/>
</dbReference>
<gene>
    <name evidence="2" type="ORF">Q604_UNBc4C00095G0001</name>
</gene>
<protein>
    <submittedName>
        <fullName evidence="2">Uncharacterized protein</fullName>
    </submittedName>
</protein>
<keyword evidence="1" id="KW-1133">Transmembrane helix</keyword>
<keyword evidence="1" id="KW-0812">Transmembrane</keyword>
<name>W1WGH3_9ZZZZ</name>
<sequence>MQGEKKDKIPAKKTEIENTIVSNKKPTFLIILILFYYNQFHLYDFCYAIWISLYLKYFPVLVHSDSGPFLPPIHKKSLLPKLESLIQ</sequence>
<comment type="caution">
    <text evidence="2">The sequence shown here is derived from an EMBL/GenBank/DDBJ whole genome shotgun (WGS) entry which is preliminary data.</text>
</comment>